<organism evidence="1 2">
    <name type="scientific">Moelleriella libera RCEF 2490</name>
    <dbReference type="NCBI Taxonomy" id="1081109"/>
    <lineage>
        <taxon>Eukaryota</taxon>
        <taxon>Fungi</taxon>
        <taxon>Dikarya</taxon>
        <taxon>Ascomycota</taxon>
        <taxon>Pezizomycotina</taxon>
        <taxon>Sordariomycetes</taxon>
        <taxon>Hypocreomycetidae</taxon>
        <taxon>Hypocreales</taxon>
        <taxon>Clavicipitaceae</taxon>
        <taxon>Moelleriella</taxon>
    </lineage>
</organism>
<keyword evidence="2" id="KW-1185">Reference proteome</keyword>
<evidence type="ECO:0000313" key="1">
    <source>
        <dbReference type="EMBL" id="KZZ94345.1"/>
    </source>
</evidence>
<dbReference type="OrthoDB" id="3596146at2759"/>
<evidence type="ECO:0000313" key="2">
    <source>
        <dbReference type="Proteomes" id="UP000078544"/>
    </source>
</evidence>
<protein>
    <submittedName>
        <fullName evidence="1">Uncharacterized protein</fullName>
    </submittedName>
</protein>
<proteinExistence type="predicted"/>
<gene>
    <name evidence="1" type="ORF">AAL_05312</name>
</gene>
<dbReference type="EMBL" id="AZGY01000011">
    <property type="protein sequence ID" value="KZZ94345.1"/>
    <property type="molecule type" value="Genomic_DNA"/>
</dbReference>
<comment type="caution">
    <text evidence="1">The sequence shown here is derived from an EMBL/GenBank/DDBJ whole genome shotgun (WGS) entry which is preliminary data.</text>
</comment>
<reference evidence="1 2" key="1">
    <citation type="journal article" date="2016" name="Genome Biol. Evol.">
        <title>Divergent and convergent evolution of fungal pathogenicity.</title>
        <authorList>
            <person name="Shang Y."/>
            <person name="Xiao G."/>
            <person name="Zheng P."/>
            <person name="Cen K."/>
            <person name="Zhan S."/>
            <person name="Wang C."/>
        </authorList>
    </citation>
    <scope>NUCLEOTIDE SEQUENCE [LARGE SCALE GENOMIC DNA]</scope>
    <source>
        <strain evidence="1 2">RCEF 2490</strain>
    </source>
</reference>
<dbReference type="STRING" id="1081109.A0A168ATT7"/>
<dbReference type="Proteomes" id="UP000078544">
    <property type="component" value="Unassembled WGS sequence"/>
</dbReference>
<dbReference type="AlphaFoldDB" id="A0A168ATT7"/>
<name>A0A168ATT7_9HYPO</name>
<sequence length="216" mass="24161">MDAAIGSRILAQIEETTLEEILSELRIPPSRLKKTHIPALDAIANTHLRDTQSPTIALSGHGALPLLYKIASTLLSPPHAKTLVVFDVDGRFDATRLACESHDLQHLYIQRPARSSTPEQLRALVAEAENFMLYEDESRPSRHREWWGTMVLGGLAAGDLTAGWKGWLRVDRSFVPPFALDLSVHEAWLERAQRQKAVDEAGWTATSQWGSFDFKE</sequence>
<accession>A0A168ATT7</accession>